<evidence type="ECO:0000313" key="3">
    <source>
        <dbReference type="EMBL" id="VDP74497.1"/>
    </source>
</evidence>
<dbReference type="InterPro" id="IPR011992">
    <property type="entry name" value="EF-hand-dom_pair"/>
</dbReference>
<dbReference type="SMART" id="SM00054">
    <property type="entry name" value="EFh"/>
    <property type="match status" value="2"/>
</dbReference>
<gene>
    <name evidence="3" type="ORF">ECPE_LOCUS5084</name>
</gene>
<keyword evidence="4" id="KW-1185">Reference proteome</keyword>
<dbReference type="PROSITE" id="PS00018">
    <property type="entry name" value="EF_HAND_1"/>
    <property type="match status" value="1"/>
</dbReference>
<protein>
    <submittedName>
        <fullName evidence="5">EF-hand domain-containing protein</fullName>
    </submittedName>
</protein>
<dbReference type="Proteomes" id="UP000272942">
    <property type="component" value="Unassembled WGS sequence"/>
</dbReference>
<sequence>MSNEFEEAIAFFMEHLDTDKNGKLSKAEILTIHESDAFKKNIDDLFKKYDRDQDGELNREELIMWLETEFPEGEPRYGLE</sequence>
<evidence type="ECO:0000313" key="5">
    <source>
        <dbReference type="WBParaSite" id="ECPE_0000509601-mRNA-1"/>
    </source>
</evidence>
<dbReference type="WBParaSite" id="ECPE_0000509601-mRNA-1">
    <property type="protein sequence ID" value="ECPE_0000509601-mRNA-1"/>
    <property type="gene ID" value="ECPE_0000509601"/>
</dbReference>
<dbReference type="SUPFAM" id="SSF47473">
    <property type="entry name" value="EF-hand"/>
    <property type="match status" value="1"/>
</dbReference>
<keyword evidence="1" id="KW-0106">Calcium</keyword>
<dbReference type="GO" id="GO:0005509">
    <property type="term" value="F:calcium ion binding"/>
    <property type="evidence" value="ECO:0007669"/>
    <property type="project" value="InterPro"/>
</dbReference>
<evidence type="ECO:0000259" key="2">
    <source>
        <dbReference type="PROSITE" id="PS50222"/>
    </source>
</evidence>
<dbReference type="AlphaFoldDB" id="A0A183ADP9"/>
<organism evidence="5">
    <name type="scientific">Echinostoma caproni</name>
    <dbReference type="NCBI Taxonomy" id="27848"/>
    <lineage>
        <taxon>Eukaryota</taxon>
        <taxon>Metazoa</taxon>
        <taxon>Spiralia</taxon>
        <taxon>Lophotrochozoa</taxon>
        <taxon>Platyhelminthes</taxon>
        <taxon>Trematoda</taxon>
        <taxon>Digenea</taxon>
        <taxon>Plagiorchiida</taxon>
        <taxon>Echinostomata</taxon>
        <taxon>Echinostomatoidea</taxon>
        <taxon>Echinostomatidae</taxon>
        <taxon>Echinostoma</taxon>
    </lineage>
</organism>
<proteinExistence type="predicted"/>
<reference evidence="3 4" key="2">
    <citation type="submission" date="2018-11" db="EMBL/GenBank/DDBJ databases">
        <authorList>
            <consortium name="Pathogen Informatics"/>
        </authorList>
    </citation>
    <scope>NUCLEOTIDE SEQUENCE [LARGE SCALE GENOMIC DNA]</scope>
    <source>
        <strain evidence="3 4">Egypt</strain>
    </source>
</reference>
<dbReference type="PROSITE" id="PS50222">
    <property type="entry name" value="EF_HAND_2"/>
    <property type="match status" value="1"/>
</dbReference>
<dbReference type="Pfam" id="PF13499">
    <property type="entry name" value="EF-hand_7"/>
    <property type="match status" value="1"/>
</dbReference>
<reference evidence="5" key="1">
    <citation type="submission" date="2016-06" db="UniProtKB">
        <authorList>
            <consortium name="WormBaseParasite"/>
        </authorList>
    </citation>
    <scope>IDENTIFICATION</scope>
</reference>
<accession>A0A183ADP9</accession>
<dbReference type="InterPro" id="IPR018247">
    <property type="entry name" value="EF_Hand_1_Ca_BS"/>
</dbReference>
<feature type="domain" description="EF-hand" evidence="2">
    <location>
        <begin position="37"/>
        <end position="72"/>
    </location>
</feature>
<dbReference type="Gene3D" id="1.10.238.10">
    <property type="entry name" value="EF-hand"/>
    <property type="match status" value="1"/>
</dbReference>
<dbReference type="OrthoDB" id="293868at2759"/>
<name>A0A183ADP9_9TREM</name>
<evidence type="ECO:0000313" key="4">
    <source>
        <dbReference type="Proteomes" id="UP000272942"/>
    </source>
</evidence>
<dbReference type="InterPro" id="IPR002048">
    <property type="entry name" value="EF_hand_dom"/>
</dbReference>
<evidence type="ECO:0000256" key="1">
    <source>
        <dbReference type="ARBA" id="ARBA00022837"/>
    </source>
</evidence>
<dbReference type="EMBL" id="UZAN01041933">
    <property type="protein sequence ID" value="VDP74497.1"/>
    <property type="molecule type" value="Genomic_DNA"/>
</dbReference>